<evidence type="ECO:0000313" key="1">
    <source>
        <dbReference type="EMBL" id="KAF9458622.1"/>
    </source>
</evidence>
<dbReference type="Proteomes" id="UP000807353">
    <property type="component" value="Unassembled WGS sequence"/>
</dbReference>
<accession>A0A9P5XXX6</accession>
<organism evidence="1 2">
    <name type="scientific">Collybia nuda</name>
    <dbReference type="NCBI Taxonomy" id="64659"/>
    <lineage>
        <taxon>Eukaryota</taxon>
        <taxon>Fungi</taxon>
        <taxon>Dikarya</taxon>
        <taxon>Basidiomycota</taxon>
        <taxon>Agaricomycotina</taxon>
        <taxon>Agaricomycetes</taxon>
        <taxon>Agaricomycetidae</taxon>
        <taxon>Agaricales</taxon>
        <taxon>Tricholomatineae</taxon>
        <taxon>Clitocybaceae</taxon>
        <taxon>Collybia</taxon>
    </lineage>
</organism>
<dbReference type="EMBL" id="MU150335">
    <property type="protein sequence ID" value="KAF9458622.1"/>
    <property type="molecule type" value="Genomic_DNA"/>
</dbReference>
<sequence length="503" mass="57702">MKFPDRSVSEYPDRIEASLHIARDEEKGYLRTQLKTAEGLLHQLDTEFCILLARRSRVIKHINRYRTLLAPYSRLPTELIGEIIKYYVGKPLPLPSIYGRNDSRILITQVCSPWRKAAFGIEEIWNVEINEIPTNGVRHLIRAWFEQCSSQRISLSMPDDLRPSTYYNSGPMVDEIITPYSHRFHSLTDLIVGIGQLTSIPFSSLLNLSYRYQKPDVEQPGWITAPSLQSLRITRIDDLQRPNLLRDLPRFPWNQLTSITLVGSLSISDIYQIVPQCPELRRCVFYNVNKDSPEIPPNKRLHLPHLTELEIEFGHLSFYQRLFDFSAPALSSLAVNLPPITDGEMVHRFVRFIGSSPLREYTVLGYGGLTIPAMEMVLYAIPSITIFRSKHHYISPLILSKIVIGGILPNIKVLEVSMSRRDHVEDILDLILRDTMLRPSRLTEVVLYSDLWSITPQSERIDELRSKGLYISISPSPAPRDPMRGIAPDPPNAFSQYSGYTYF</sequence>
<evidence type="ECO:0000313" key="2">
    <source>
        <dbReference type="Proteomes" id="UP000807353"/>
    </source>
</evidence>
<gene>
    <name evidence="1" type="ORF">BDZ94DRAFT_1325394</name>
</gene>
<dbReference type="AlphaFoldDB" id="A0A9P5XXX6"/>
<dbReference type="SUPFAM" id="SSF52058">
    <property type="entry name" value="L domain-like"/>
    <property type="match status" value="1"/>
</dbReference>
<protein>
    <recommendedName>
        <fullName evidence="3">F-box domain-containing protein</fullName>
    </recommendedName>
</protein>
<name>A0A9P5XXX6_9AGAR</name>
<comment type="caution">
    <text evidence="1">The sequence shown here is derived from an EMBL/GenBank/DDBJ whole genome shotgun (WGS) entry which is preliminary data.</text>
</comment>
<dbReference type="InterPro" id="IPR032675">
    <property type="entry name" value="LRR_dom_sf"/>
</dbReference>
<proteinExistence type="predicted"/>
<dbReference type="OrthoDB" id="3193283at2759"/>
<evidence type="ECO:0008006" key="3">
    <source>
        <dbReference type="Google" id="ProtNLM"/>
    </source>
</evidence>
<keyword evidence="2" id="KW-1185">Reference proteome</keyword>
<reference evidence="1" key="1">
    <citation type="submission" date="2020-11" db="EMBL/GenBank/DDBJ databases">
        <authorList>
            <consortium name="DOE Joint Genome Institute"/>
            <person name="Ahrendt S."/>
            <person name="Riley R."/>
            <person name="Andreopoulos W."/>
            <person name="Labutti K."/>
            <person name="Pangilinan J."/>
            <person name="Ruiz-Duenas F.J."/>
            <person name="Barrasa J.M."/>
            <person name="Sanchez-Garcia M."/>
            <person name="Camarero S."/>
            <person name="Miyauchi S."/>
            <person name="Serrano A."/>
            <person name="Linde D."/>
            <person name="Babiker R."/>
            <person name="Drula E."/>
            <person name="Ayuso-Fernandez I."/>
            <person name="Pacheco R."/>
            <person name="Padilla G."/>
            <person name="Ferreira P."/>
            <person name="Barriuso J."/>
            <person name="Kellner H."/>
            <person name="Castanera R."/>
            <person name="Alfaro M."/>
            <person name="Ramirez L."/>
            <person name="Pisabarro A.G."/>
            <person name="Kuo A."/>
            <person name="Tritt A."/>
            <person name="Lipzen A."/>
            <person name="He G."/>
            <person name="Yan M."/>
            <person name="Ng V."/>
            <person name="Cullen D."/>
            <person name="Martin F."/>
            <person name="Rosso M.-N."/>
            <person name="Henrissat B."/>
            <person name="Hibbett D."/>
            <person name="Martinez A.T."/>
            <person name="Grigoriev I.V."/>
        </authorList>
    </citation>
    <scope>NUCLEOTIDE SEQUENCE</scope>
    <source>
        <strain evidence="1">CBS 247.69</strain>
    </source>
</reference>
<dbReference type="Gene3D" id="3.80.10.10">
    <property type="entry name" value="Ribonuclease Inhibitor"/>
    <property type="match status" value="1"/>
</dbReference>